<dbReference type="Proteomes" id="UP000002710">
    <property type="component" value="Chromosome"/>
</dbReference>
<dbReference type="HOGENOM" id="CLU_154431_0_0_7"/>
<gene>
    <name evidence="1" type="ordered locus">Dde_0563</name>
</gene>
<reference evidence="1 2" key="1">
    <citation type="journal article" date="2011" name="J. Bacteriol.">
        <title>Complete genome sequence and updated annotation of Desulfovibrio alaskensis G20.</title>
        <authorList>
            <person name="Hauser L.J."/>
            <person name="Land M.L."/>
            <person name="Brown S.D."/>
            <person name="Larimer F."/>
            <person name="Keller K.L."/>
            <person name="Rapp-Giles B.J."/>
            <person name="Price M.N."/>
            <person name="Lin M."/>
            <person name="Bruce D.C."/>
            <person name="Detter J.C."/>
            <person name="Tapia R."/>
            <person name="Han C.S."/>
            <person name="Goodwin L.A."/>
            <person name="Cheng J.F."/>
            <person name="Pitluck S."/>
            <person name="Copeland A."/>
            <person name="Lucas S."/>
            <person name="Nolan M."/>
            <person name="Lapidus A.L."/>
            <person name="Palumbo A.V."/>
            <person name="Wall J.D."/>
        </authorList>
    </citation>
    <scope>NUCLEOTIDE SEQUENCE [LARGE SCALE GENOMIC DNA]</scope>
    <source>
        <strain evidence="2">ATCC BAA 1058 / DSM 17464 / G20</strain>
    </source>
</reference>
<proteinExistence type="predicted"/>
<dbReference type="eggNOG" id="ENOG5033DKN">
    <property type="taxonomic scope" value="Bacteria"/>
</dbReference>
<evidence type="ECO:0000313" key="2">
    <source>
        <dbReference type="Proteomes" id="UP000002710"/>
    </source>
</evidence>
<evidence type="ECO:0000313" key="1">
    <source>
        <dbReference type="EMBL" id="ABB37364.1"/>
    </source>
</evidence>
<name>Q315N2_OLEA2</name>
<sequence length="116" mass="13069">MTDSLALLDQALTLGESELSALADGDVDSADSSAQQRSRLIAMAWEKRGSVQEDELREKLLQLQSLQGRLTSEARRLHQSLREELQRSRKESVRLSGYKRAVSVRPLHSHYISKHG</sequence>
<dbReference type="KEGG" id="dde:Dde_0563"/>
<dbReference type="STRING" id="207559.Dde_0563"/>
<dbReference type="AlphaFoldDB" id="Q315N2"/>
<protein>
    <submittedName>
        <fullName evidence="1">Uncharacterized protein</fullName>
    </submittedName>
</protein>
<dbReference type="RefSeq" id="WP_011366678.1">
    <property type="nucleotide sequence ID" value="NC_007519.1"/>
</dbReference>
<keyword evidence="2" id="KW-1185">Reference proteome</keyword>
<organism evidence="1 2">
    <name type="scientific">Oleidesulfovibrio alaskensis (strain ATCC BAA-1058 / DSM 17464 / G20)</name>
    <name type="common">Desulfovibrio alaskensis</name>
    <dbReference type="NCBI Taxonomy" id="207559"/>
    <lineage>
        <taxon>Bacteria</taxon>
        <taxon>Pseudomonadati</taxon>
        <taxon>Thermodesulfobacteriota</taxon>
        <taxon>Desulfovibrionia</taxon>
        <taxon>Desulfovibrionales</taxon>
        <taxon>Desulfovibrionaceae</taxon>
        <taxon>Oleidesulfovibrio</taxon>
    </lineage>
</organism>
<accession>Q315N2</accession>
<dbReference type="EMBL" id="CP000112">
    <property type="protein sequence ID" value="ABB37364.1"/>
    <property type="molecule type" value="Genomic_DNA"/>
</dbReference>